<dbReference type="Proteomes" id="UP000593915">
    <property type="component" value="Chromosome"/>
</dbReference>
<dbReference type="EMBL" id="CP061839">
    <property type="protein sequence ID" value="QOW60491.1"/>
    <property type="molecule type" value="Genomic_DNA"/>
</dbReference>
<dbReference type="RefSeq" id="WP_194076012.1">
    <property type="nucleotide sequence ID" value="NZ_CP061839.1"/>
</dbReference>
<dbReference type="AlphaFoldDB" id="A0A7S6WNR0"/>
<gene>
    <name evidence="1" type="ORF">IFE08_11865</name>
</gene>
<evidence type="ECO:0000313" key="1">
    <source>
        <dbReference type="EMBL" id="QOW60491.1"/>
    </source>
</evidence>
<reference evidence="1 2" key="1">
    <citation type="submission" date="2020-09" db="EMBL/GenBank/DDBJ databases">
        <title>Characterization of Treponema spp. from bovine digital dermatitis in Korea.</title>
        <authorList>
            <person name="Espiritu H.M."/>
            <person name="Cho Y.I."/>
            <person name="Mamuad L."/>
        </authorList>
    </citation>
    <scope>NUCLEOTIDE SEQUENCE [LARGE SCALE GENOMIC DNA]</scope>
    <source>
        <strain evidence="1 2">KS1</strain>
    </source>
</reference>
<organism evidence="1 2">
    <name type="scientific">Treponema pedis</name>
    <dbReference type="NCBI Taxonomy" id="409322"/>
    <lineage>
        <taxon>Bacteria</taxon>
        <taxon>Pseudomonadati</taxon>
        <taxon>Spirochaetota</taxon>
        <taxon>Spirochaetia</taxon>
        <taxon>Spirochaetales</taxon>
        <taxon>Treponemataceae</taxon>
        <taxon>Treponema</taxon>
    </lineage>
</organism>
<evidence type="ECO:0000313" key="2">
    <source>
        <dbReference type="Proteomes" id="UP000593915"/>
    </source>
</evidence>
<protein>
    <submittedName>
        <fullName evidence="1">Uncharacterized protein</fullName>
    </submittedName>
</protein>
<proteinExistence type="predicted"/>
<name>A0A7S6WNR0_9SPIR</name>
<sequence length="63" mass="7417">MKRRGISYFRKQLDYKNVVGHGEITEFVIFTPPPPPPDLSYKFQIFILQNGKQCHLSHTMRIP</sequence>
<accession>A0A7S6WNR0</accession>